<accession>A0ACB8LNT6</accession>
<dbReference type="EMBL" id="CM039172">
    <property type="protein sequence ID" value="KAH9774949.1"/>
    <property type="molecule type" value="Genomic_DNA"/>
</dbReference>
<keyword evidence="2" id="KW-1185">Reference proteome</keyword>
<comment type="caution">
    <text evidence="1">The sequence shown here is derived from an EMBL/GenBank/DDBJ whole genome shotgun (WGS) entry which is preliminary data.</text>
</comment>
<evidence type="ECO:0000313" key="1">
    <source>
        <dbReference type="EMBL" id="KAH9774949.1"/>
    </source>
</evidence>
<dbReference type="Proteomes" id="UP000829398">
    <property type="component" value="Chromosome 3"/>
</dbReference>
<sequence length="497" mass="54906">MESFYFVVFACLAALVVAMELSKNSKDRIGTSSSFNSFMNSYIIVYSLMMAGDWLQGPYVYYLYSTYGFGKGEIGQLFIAGFGSSMLFGTLVGSLADKQGRKRACVTYCITYMLSCVTKHSSEYKILMLGRIFGGIATSLLFSAFESWLVAEHNKRGFDQQWLSETFSKAIFLGNGLVAIISGLFGNLLVDTLALGPVAPFDAAACFLAFGMVIILASWTENYGDPEKKNLLAQFKGAALAIASGESPSRLFLYTKLSAFSTVQATNYNCASSCTVWIKKDERIALLGAIQSLFEGSMYTFVFLWTPALSPNDEEIPHGFIFATFMLASMLGSSFASRLLAHSSLRVESYMQIVFIISSASLLIPILTNFLETPPDVRGGGISLSGSLQLIGFSTFEACVGIFWPSIMKMRSQYIPEEARSTIMNFFRIPLNVFVCVVLYNVDAFPITIMFGMCSIFLFIASVLQRRLEGIAESQKSRSQDWTEIRESDREAEPLNV</sequence>
<protein>
    <submittedName>
        <fullName evidence="1">Major facilitator superfamily domain-containing protein 5</fullName>
    </submittedName>
</protein>
<evidence type="ECO:0000313" key="2">
    <source>
        <dbReference type="Proteomes" id="UP000829398"/>
    </source>
</evidence>
<organism evidence="1 2">
    <name type="scientific">Citrus sinensis</name>
    <name type="common">Sweet orange</name>
    <name type="synonym">Citrus aurantium var. sinensis</name>
    <dbReference type="NCBI Taxonomy" id="2711"/>
    <lineage>
        <taxon>Eukaryota</taxon>
        <taxon>Viridiplantae</taxon>
        <taxon>Streptophyta</taxon>
        <taxon>Embryophyta</taxon>
        <taxon>Tracheophyta</taxon>
        <taxon>Spermatophyta</taxon>
        <taxon>Magnoliopsida</taxon>
        <taxon>eudicotyledons</taxon>
        <taxon>Gunneridae</taxon>
        <taxon>Pentapetalae</taxon>
        <taxon>rosids</taxon>
        <taxon>malvids</taxon>
        <taxon>Sapindales</taxon>
        <taxon>Rutaceae</taxon>
        <taxon>Aurantioideae</taxon>
        <taxon>Citrus</taxon>
    </lineage>
</organism>
<proteinExistence type="predicted"/>
<gene>
    <name evidence="1" type="ORF">KPL71_006250</name>
</gene>
<reference evidence="2" key="1">
    <citation type="journal article" date="2023" name="Hortic. Res.">
        <title>A chromosome-level phased genome enabling allele-level studies in sweet orange: a case study on citrus Huanglongbing tolerance.</title>
        <authorList>
            <person name="Wu B."/>
            <person name="Yu Q."/>
            <person name="Deng Z."/>
            <person name="Duan Y."/>
            <person name="Luo F."/>
            <person name="Gmitter F. Jr."/>
        </authorList>
    </citation>
    <scope>NUCLEOTIDE SEQUENCE [LARGE SCALE GENOMIC DNA]</scope>
    <source>
        <strain evidence="2">cv. Valencia</strain>
    </source>
</reference>
<name>A0ACB8LNT6_CITSI</name>